<keyword evidence="4" id="KW-0963">Cytoplasm</keyword>
<dbReference type="Proteomes" id="UP000252884">
    <property type="component" value="Unassembled WGS sequence"/>
</dbReference>
<organism evidence="6 7">
    <name type="scientific">Pseudorhodoferax soli</name>
    <dbReference type="NCBI Taxonomy" id="545864"/>
    <lineage>
        <taxon>Bacteria</taxon>
        <taxon>Pseudomonadati</taxon>
        <taxon>Pseudomonadota</taxon>
        <taxon>Betaproteobacteria</taxon>
        <taxon>Burkholderiales</taxon>
        <taxon>Comamonadaceae</taxon>
    </lineage>
</organism>
<comment type="subcellular location">
    <subcellularLocation>
        <location evidence="1">Cytoplasm</location>
    </subcellularLocation>
</comment>
<evidence type="ECO:0000313" key="7">
    <source>
        <dbReference type="Proteomes" id="UP000252884"/>
    </source>
</evidence>
<dbReference type="EMBL" id="QPJK01000002">
    <property type="protein sequence ID" value="RCW73894.1"/>
    <property type="molecule type" value="Genomic_DNA"/>
</dbReference>
<dbReference type="InterPro" id="IPR050531">
    <property type="entry name" value="SdhE_FAD_assembly_factor"/>
</dbReference>
<dbReference type="PANTHER" id="PTHR39585:SF1">
    <property type="entry name" value="FAD ASSEMBLY FACTOR SDHE"/>
    <property type="match status" value="1"/>
</dbReference>
<keyword evidence="7" id="KW-1185">Reference proteome</keyword>
<evidence type="ECO:0000256" key="2">
    <source>
        <dbReference type="ARBA" id="ARBA00008571"/>
    </source>
</evidence>
<keyword evidence="5" id="KW-0143">Chaperone</keyword>
<name>A0A368Y6Q9_9BURK</name>
<reference evidence="6 7" key="1">
    <citation type="submission" date="2018-07" db="EMBL/GenBank/DDBJ databases">
        <title>Genomic Encyclopedia of Type Strains, Phase IV (KMG-IV): sequencing the most valuable type-strain genomes for metagenomic binning, comparative biology and taxonomic classification.</title>
        <authorList>
            <person name="Goeker M."/>
        </authorList>
    </citation>
    <scope>NUCLEOTIDE SEQUENCE [LARGE SCALE GENOMIC DNA]</scope>
    <source>
        <strain evidence="6 7">DSM 21634</strain>
    </source>
</reference>
<dbReference type="AlphaFoldDB" id="A0A368Y6Q9"/>
<comment type="caution">
    <text evidence="6">The sequence shown here is derived from an EMBL/GenBank/DDBJ whole genome shotgun (WGS) entry which is preliminary data.</text>
</comment>
<evidence type="ECO:0000256" key="5">
    <source>
        <dbReference type="ARBA" id="ARBA00023186"/>
    </source>
</evidence>
<dbReference type="InterPro" id="IPR005631">
    <property type="entry name" value="SDH"/>
</dbReference>
<evidence type="ECO:0000256" key="3">
    <source>
        <dbReference type="ARBA" id="ARBA00019418"/>
    </source>
</evidence>
<dbReference type="PANTHER" id="PTHR39585">
    <property type="entry name" value="FAD ASSEMBLY FACTOR SDHE"/>
    <property type="match status" value="1"/>
</dbReference>
<sequence length="94" mass="10812">MAQAQEVLDERALAMLRWRCRRGLLENDLFLERFFERHGPNVTAAQADALSQLMELGDHDLLDLQLARKTLEQVSPALDNAETRAVLNLLRENR</sequence>
<dbReference type="GO" id="GO:0006105">
    <property type="term" value="P:succinate metabolic process"/>
    <property type="evidence" value="ECO:0007669"/>
    <property type="project" value="TreeGrafter"/>
</dbReference>
<dbReference type="SUPFAM" id="SSF109910">
    <property type="entry name" value="YgfY-like"/>
    <property type="match status" value="1"/>
</dbReference>
<proteinExistence type="inferred from homology"/>
<evidence type="ECO:0000256" key="4">
    <source>
        <dbReference type="ARBA" id="ARBA00022490"/>
    </source>
</evidence>
<protein>
    <recommendedName>
        <fullName evidence="3">FAD assembly factor SdhE</fullName>
    </recommendedName>
</protein>
<accession>A0A368Y6Q9</accession>
<dbReference type="InterPro" id="IPR036714">
    <property type="entry name" value="SDH_sf"/>
</dbReference>
<dbReference type="GO" id="GO:0005737">
    <property type="term" value="C:cytoplasm"/>
    <property type="evidence" value="ECO:0007669"/>
    <property type="project" value="UniProtKB-SubCell"/>
</dbReference>
<gene>
    <name evidence="6" type="ORF">DES41_102211</name>
</gene>
<evidence type="ECO:0000313" key="6">
    <source>
        <dbReference type="EMBL" id="RCW73894.1"/>
    </source>
</evidence>
<evidence type="ECO:0000256" key="1">
    <source>
        <dbReference type="ARBA" id="ARBA00004496"/>
    </source>
</evidence>
<dbReference type="Pfam" id="PF03937">
    <property type="entry name" value="Sdh5"/>
    <property type="match status" value="1"/>
</dbReference>
<comment type="similarity">
    <text evidence="2">Belongs to the SdhE FAD assembly factor family.</text>
</comment>
<dbReference type="Gene3D" id="1.10.150.250">
    <property type="entry name" value="Flavinator of succinate dehydrogenase"/>
    <property type="match status" value="1"/>
</dbReference>